<organism evidence="1 2">
    <name type="scientific">Methylobacterium cerastii</name>
    <dbReference type="NCBI Taxonomy" id="932741"/>
    <lineage>
        <taxon>Bacteria</taxon>
        <taxon>Pseudomonadati</taxon>
        <taxon>Pseudomonadota</taxon>
        <taxon>Alphaproteobacteria</taxon>
        <taxon>Hyphomicrobiales</taxon>
        <taxon>Methylobacteriaceae</taxon>
        <taxon>Methylobacterium</taxon>
    </lineage>
</organism>
<dbReference type="EMBL" id="BPQG01000026">
    <property type="protein sequence ID" value="GJD43977.1"/>
    <property type="molecule type" value="Genomic_DNA"/>
</dbReference>
<comment type="caution">
    <text evidence="1">The sequence shown here is derived from an EMBL/GenBank/DDBJ whole genome shotgun (WGS) entry which is preliminary data.</text>
</comment>
<evidence type="ECO:0000313" key="1">
    <source>
        <dbReference type="EMBL" id="GJD43977.1"/>
    </source>
</evidence>
<keyword evidence="2" id="KW-1185">Reference proteome</keyword>
<proteinExistence type="predicted"/>
<sequence length="95" mass="9964">MMQSPGNERSAQVIAENVVAAFEREREGAGFHETGRSTVMAALMRDLLAVMPTTSPNILVAACNRALDDTTAAMGMPGPRVAAIDLGDGSVTMRS</sequence>
<name>A0ABQ4QFF4_9HYPH</name>
<gene>
    <name evidence="1" type="ORF">AFCDBAGC_1839</name>
</gene>
<evidence type="ECO:0000313" key="2">
    <source>
        <dbReference type="Proteomes" id="UP001055117"/>
    </source>
</evidence>
<protein>
    <submittedName>
        <fullName evidence="1">Uncharacterized protein</fullName>
    </submittedName>
</protein>
<accession>A0ABQ4QFF4</accession>
<dbReference type="Proteomes" id="UP001055117">
    <property type="component" value="Unassembled WGS sequence"/>
</dbReference>
<reference evidence="1 2" key="1">
    <citation type="journal article" date="2021" name="Front. Microbiol.">
        <title>Comprehensive Comparative Genomics and Phenotyping of Methylobacterium Species.</title>
        <authorList>
            <person name="Alessa O."/>
            <person name="Ogura Y."/>
            <person name="Fujitani Y."/>
            <person name="Takami H."/>
            <person name="Hayashi T."/>
            <person name="Sahin N."/>
            <person name="Tani A."/>
        </authorList>
    </citation>
    <scope>NUCLEOTIDE SEQUENCE [LARGE SCALE GENOMIC DNA]</scope>
    <source>
        <strain evidence="1 2">DSM 23679</strain>
    </source>
</reference>